<keyword evidence="3" id="KW-0548">Nucleotidyltransferase</keyword>
<dbReference type="InterPro" id="IPR008686">
    <property type="entry name" value="RNA_pol_mitovir"/>
</dbReference>
<proteinExistence type="predicted"/>
<protein>
    <submittedName>
        <fullName evidence="4">RdRp</fullName>
    </submittedName>
</protein>
<evidence type="ECO:0000256" key="1">
    <source>
        <dbReference type="ARBA" id="ARBA00022484"/>
    </source>
</evidence>
<organism evidence="4">
    <name type="scientific">Erysiphe necator associated mitovirus 1</name>
    <dbReference type="NCBI Taxonomy" id="2691986"/>
    <lineage>
        <taxon>Viruses</taxon>
        <taxon>Riboviria</taxon>
        <taxon>Orthornavirae</taxon>
        <taxon>Lenarviricota</taxon>
        <taxon>Howeltoviricetes</taxon>
        <taxon>Cryppavirales</taxon>
        <taxon>Mitoviridae</taxon>
        <taxon>Mitovirus</taxon>
    </lineage>
</organism>
<accession>A0A7U3MEZ8</accession>
<evidence type="ECO:0000313" key="4">
    <source>
        <dbReference type="EMBL" id="QHD64812.1"/>
    </source>
</evidence>
<dbReference type="InterPro" id="IPR043502">
    <property type="entry name" value="DNA/RNA_pol_sf"/>
</dbReference>
<dbReference type="PANTHER" id="PTHR34456:SF13">
    <property type="entry name" value="REVERSE TRANSCRIPTASE DOMAIN-CONTAINING PROTEIN"/>
    <property type="match status" value="1"/>
</dbReference>
<keyword evidence="2" id="KW-0808">Transferase</keyword>
<reference evidence="4" key="1">
    <citation type="submission" date="2019-10" db="EMBL/GenBank/DDBJ databases">
        <title>The miscellaneous mycovirome associated to the plant pathogenic fungus Erysiphe necator.</title>
        <authorList>
            <person name="Rodriguez Romero J."/>
            <person name="Chiapello M."/>
            <person name="Cordoba L."/>
            <person name="Turina M."/>
            <person name="Ayllon M.A."/>
        </authorList>
    </citation>
    <scope>NUCLEOTIDE SEQUENCE</scope>
    <source>
        <strain evidence="4">PMS-18_DN54120</strain>
    </source>
</reference>
<keyword evidence="1" id="KW-0696">RNA-directed RNA polymerase</keyword>
<dbReference type="EMBL" id="MN557007">
    <property type="protein sequence ID" value="QHD64812.1"/>
    <property type="molecule type" value="Genomic_RNA"/>
</dbReference>
<dbReference type="GO" id="GO:0003968">
    <property type="term" value="F:RNA-directed RNA polymerase activity"/>
    <property type="evidence" value="ECO:0007669"/>
    <property type="project" value="UniProtKB-KW"/>
</dbReference>
<dbReference type="PANTHER" id="PTHR34456">
    <property type="entry name" value="MITOVIRUS RNA-DEPENDENT RNA POLYMERASE"/>
    <property type="match status" value="1"/>
</dbReference>
<name>A0A7U3MEZ8_9VIRU</name>
<dbReference type="SUPFAM" id="SSF56672">
    <property type="entry name" value="DNA/RNA polymerases"/>
    <property type="match status" value="1"/>
</dbReference>
<dbReference type="Pfam" id="PF05919">
    <property type="entry name" value="Mitovir_RNA_pol"/>
    <property type="match status" value="1"/>
</dbReference>
<sequence>MRIIYSWQKGSKDLFLINKGLLNILKLTWGSTTVGKVKAFFVLLTSLSLLHKHCGLSYTCLYMKACSIYVMKYVAKDPNRLGINDLGLLVSLTNSGIPRIIPKYFRAQLRVHNPTVIKSILTVFNLYRVMDFRGSLKLSTITDSSTYSLPSDFSYWLSEFLGMVKHPFKILREFNPYLIQSSGPCSPKGMNNSAGWITALRRIKFLFNRNLILTLLNPYGNRSWETSVFMKLFDSIPVLTNPLIFIGKLSAKEEPGKVRIFAMLDAVTQWLLKPLHDAIFAFLKNFPFDGTFSQIGKLEAFIHKHPNSYFYSFDLSAATDRLPLALQIQVLSILVNTEFAKAWGELLVGRDYHLSYKKDKYTLRYQVGQPMGALSSWGMLALTHHLVVQYAAYLAFQRTFIFSDYIVLGDDIVIADKSVANVYHYLMTNNLQVSINIAKGLMSPIGLEFAKRFYVNSMDLSPVSLKEFQAIGSTYSSFTSAIAKFNVSPSNLLRLMGRGNISIGNTGSKLYLVAKSLSWTLSTFSEKDPMPYLRLFFPWLTVEDFRHIIIDIIVSSGKLASLARLDRSGPVDYDPEKFISLPAIAESRKLVKISFGDPMIYSTVQKGITPSTRSMINSLLIPFDSPSFPTQVLLGKPISELLEIYFLDPKSLEMSNSQSPLLKASKNSSLLRNWEDVFKGLKLVREVQQSKLGLQHPIVDSGSGKIVKFLLSLKDDDKSNL</sequence>
<evidence type="ECO:0000256" key="3">
    <source>
        <dbReference type="ARBA" id="ARBA00022695"/>
    </source>
</evidence>
<evidence type="ECO:0000256" key="2">
    <source>
        <dbReference type="ARBA" id="ARBA00022679"/>
    </source>
</evidence>